<reference evidence="2" key="2">
    <citation type="submission" date="2017-06" db="EMBL/GenBank/DDBJ databases">
        <title>WGS assembly of Brachypodium distachyon.</title>
        <authorList>
            <consortium name="The International Brachypodium Initiative"/>
            <person name="Lucas S."/>
            <person name="Harmon-Smith M."/>
            <person name="Lail K."/>
            <person name="Tice H."/>
            <person name="Grimwood J."/>
            <person name="Bruce D."/>
            <person name="Barry K."/>
            <person name="Shu S."/>
            <person name="Lindquist E."/>
            <person name="Wang M."/>
            <person name="Pitluck S."/>
            <person name="Vogel J.P."/>
            <person name="Garvin D.F."/>
            <person name="Mockler T.C."/>
            <person name="Schmutz J."/>
            <person name="Rokhsar D."/>
            <person name="Bevan M.W."/>
        </authorList>
    </citation>
    <scope>NUCLEOTIDE SEQUENCE</scope>
    <source>
        <strain evidence="2">Bd21</strain>
    </source>
</reference>
<sequence>MISVEILPQARRPPVTRSISSLPTASGPLLEHQPDDPLNNEGNHSKHTNARMGFEGADLGTRDRSSRRRRPSYLLVLQWVPNDGCRGLAAKAMYIYLLVGVCETHWKAGRGDRPRHRF</sequence>
<evidence type="ECO:0000256" key="1">
    <source>
        <dbReference type="SAM" id="MobiDB-lite"/>
    </source>
</evidence>
<evidence type="ECO:0000313" key="2">
    <source>
        <dbReference type="EMBL" id="KQJ94413.2"/>
    </source>
</evidence>
<dbReference type="AlphaFoldDB" id="A0A0Q3LPG7"/>
<reference evidence="2 3" key="1">
    <citation type="journal article" date="2010" name="Nature">
        <title>Genome sequencing and analysis of the model grass Brachypodium distachyon.</title>
        <authorList>
            <consortium name="International Brachypodium Initiative"/>
        </authorList>
    </citation>
    <scope>NUCLEOTIDE SEQUENCE [LARGE SCALE GENOMIC DNA]</scope>
    <source>
        <strain evidence="2 3">Bd21</strain>
    </source>
</reference>
<dbReference type="Proteomes" id="UP000008810">
    <property type="component" value="Chromosome 3"/>
</dbReference>
<protein>
    <submittedName>
        <fullName evidence="2 3">Uncharacterized protein</fullName>
    </submittedName>
</protein>
<proteinExistence type="predicted"/>
<feature type="region of interest" description="Disordered" evidence="1">
    <location>
        <begin position="11"/>
        <end position="68"/>
    </location>
</feature>
<dbReference type="EMBL" id="CM000882">
    <property type="protein sequence ID" value="KQJ94413.2"/>
    <property type="molecule type" value="Genomic_DNA"/>
</dbReference>
<gene>
    <name evidence="2" type="ORF">BRADI_3g10365v3</name>
</gene>
<evidence type="ECO:0000313" key="4">
    <source>
        <dbReference type="Proteomes" id="UP000008810"/>
    </source>
</evidence>
<name>A0A0Q3LPG7_BRADI</name>
<reference evidence="3" key="3">
    <citation type="submission" date="2018-08" db="UniProtKB">
        <authorList>
            <consortium name="EnsemblPlants"/>
        </authorList>
    </citation>
    <scope>IDENTIFICATION</scope>
    <source>
        <strain evidence="3">cv. Bd21</strain>
    </source>
</reference>
<dbReference type="Gramene" id="KQJ94413">
    <property type="protein sequence ID" value="KQJ94413"/>
    <property type="gene ID" value="BRADI_3g10365v3"/>
</dbReference>
<keyword evidence="4" id="KW-1185">Reference proteome</keyword>
<evidence type="ECO:0000313" key="3">
    <source>
        <dbReference type="EnsemblPlants" id="KQJ94413"/>
    </source>
</evidence>
<accession>A0A0Q3LPG7</accession>
<dbReference type="InParanoid" id="A0A0Q3LPG7"/>
<organism evidence="2">
    <name type="scientific">Brachypodium distachyon</name>
    <name type="common">Purple false brome</name>
    <name type="synonym">Trachynia distachya</name>
    <dbReference type="NCBI Taxonomy" id="15368"/>
    <lineage>
        <taxon>Eukaryota</taxon>
        <taxon>Viridiplantae</taxon>
        <taxon>Streptophyta</taxon>
        <taxon>Embryophyta</taxon>
        <taxon>Tracheophyta</taxon>
        <taxon>Spermatophyta</taxon>
        <taxon>Magnoliopsida</taxon>
        <taxon>Liliopsida</taxon>
        <taxon>Poales</taxon>
        <taxon>Poaceae</taxon>
        <taxon>BOP clade</taxon>
        <taxon>Pooideae</taxon>
        <taxon>Stipodae</taxon>
        <taxon>Brachypodieae</taxon>
        <taxon>Brachypodium</taxon>
    </lineage>
</organism>
<dbReference type="EnsemblPlants" id="KQJ94413">
    <property type="protein sequence ID" value="KQJ94413"/>
    <property type="gene ID" value="BRADI_3g10365v3"/>
</dbReference>